<proteinExistence type="predicted"/>
<dbReference type="Proteomes" id="UP001152607">
    <property type="component" value="Unassembled WGS sequence"/>
</dbReference>
<dbReference type="AlphaFoldDB" id="A0A9W4UHA7"/>
<protein>
    <submittedName>
        <fullName evidence="1">Uncharacterized protein</fullName>
    </submittedName>
</protein>
<accession>A0A9W4UHA7</accession>
<gene>
    <name evidence="1" type="ORF">PDIGIT_LOCUS9053</name>
</gene>
<dbReference type="EMBL" id="CAOQHR010000006">
    <property type="protein sequence ID" value="CAI6335965.1"/>
    <property type="molecule type" value="Genomic_DNA"/>
</dbReference>
<keyword evidence="2" id="KW-1185">Reference proteome</keyword>
<organism evidence="1 2">
    <name type="scientific">Periconia digitata</name>
    <dbReference type="NCBI Taxonomy" id="1303443"/>
    <lineage>
        <taxon>Eukaryota</taxon>
        <taxon>Fungi</taxon>
        <taxon>Dikarya</taxon>
        <taxon>Ascomycota</taxon>
        <taxon>Pezizomycotina</taxon>
        <taxon>Dothideomycetes</taxon>
        <taxon>Pleosporomycetidae</taxon>
        <taxon>Pleosporales</taxon>
        <taxon>Massarineae</taxon>
        <taxon>Periconiaceae</taxon>
        <taxon>Periconia</taxon>
    </lineage>
</organism>
<evidence type="ECO:0000313" key="1">
    <source>
        <dbReference type="EMBL" id="CAI6335965.1"/>
    </source>
</evidence>
<comment type="caution">
    <text evidence="1">The sequence shown here is derived from an EMBL/GenBank/DDBJ whole genome shotgun (WGS) entry which is preliminary data.</text>
</comment>
<reference evidence="1" key="1">
    <citation type="submission" date="2023-01" db="EMBL/GenBank/DDBJ databases">
        <authorList>
            <person name="Van Ghelder C."/>
            <person name="Rancurel C."/>
        </authorList>
    </citation>
    <scope>NUCLEOTIDE SEQUENCE</scope>
    <source>
        <strain evidence="1">CNCM I-4278</strain>
    </source>
</reference>
<sequence>MTRTRDWCCYAAIYATAGDKWLLGVSGDWMRRTAPKSDWTSYSSVLDQVYCMSNEYREKGDRRCRKSRNTRYLFREYAVGDRR</sequence>
<evidence type="ECO:0000313" key="2">
    <source>
        <dbReference type="Proteomes" id="UP001152607"/>
    </source>
</evidence>
<name>A0A9W4UHA7_9PLEO</name>